<feature type="region of interest" description="Disordered" evidence="6">
    <location>
        <begin position="1733"/>
        <end position="1759"/>
    </location>
</feature>
<feature type="compositionally biased region" description="Polar residues" evidence="6">
    <location>
        <begin position="526"/>
        <end position="539"/>
    </location>
</feature>
<evidence type="ECO:0000256" key="1">
    <source>
        <dbReference type="ARBA" id="ARBA00022448"/>
    </source>
</evidence>
<sequence length="2233" mass="241631">MSTSQAQGGERTASANPAASSYGLASEAPDVGPAQGAQDVQALASEPTQETDRTFPTSDAAARGSTMGGNPLAAASLESAPFANDSSMQQTSRSNYPMVSRDEEVHDAEALAKEEHQEHRGTVHTDSATSTHASQPTNAQASTRASAPQEGQQGGTSHTQQGSSVGLASEAPDVGPMQDACDMQNLASEPPQDIGGTLPTTEWSARASKESTDGSKLAQNAAPTTTSSTTTRQTAPSKYPFVTRDEEDDHRCVSGAEDCAQGKMASDKEEQQGSNAIGEHEKAAAPSSAPAHDEGLAGEPARPAETSEAPADAAPAADAPPSADSAAVPEEAKPGEAPKAAAVEAHVEAEANLTASATEDTPAEDARREVDAPPAPHADAEAPAQVAPESDATPAPPETTDASAQAPESAAAPATEEAGAVSAPDPMPVADGDAEEQRTDDAAEGEAPKADAAGAPADGTTDGTTDAPAEARTDDAAPTAEPAPEEPAPQEPTSGEQAAPEAKVEPSEHTARLSLRVEPDAASERGSGSTTPVRSPMQHSASSASSLSRGSAVFVVSALETIGASKDAKRSKELKDSATTALDMVRRATTPDATEPSVLDPRVVFEPLRLACATKNISLQITSLDCIAKLVSYAFFAEDDHAMEEGSTNTPLADLVVETVCECFEDQLDERIGVQIVKALLACVLSTSIRVHQSSLLHAVRTVYNVFLVSRTPATQAIAQGSLSQMITYVFSRVPRKGKAAAAAEEPEKDTEPVTLQMMENRTSFEGGVERDEVLAAPAAMDAPDLLVKDAFLVLRALCKLSMKPLGAESERDMRSQAMRSKLLSLHMIYTVLASHMDVFTDPSVQIHSTSTGEQSTFVQAAKQYLCLSLSRNAVSSVIQVFEISCEIFWLVIQGMRTKVKKEIEVLFNEIFLPILEMRSSTAAQKSVLLGVVVNRLCRDPQALVEIYLNYDCDRSALENVYERLMNTISRLVQAPPATSSASTADPVAEARSTTPLHRMPGHGASGASDAEALEANGMPLEVRLKRQSLDGLCSVLHSLVLWLNRHVDAEERAAHAADAEQAVRPAPEEEPAPLQDDDPGRFENAKARKRTLLEAIRTFNYKPKRGIEHLIEHGFIRDRSPASIARFLFYADGLSKTNIGEYLGEGDAENVAVMHAFVDLMSFDQMPFTTALRRFLQAFRLPGEAQKIDRFMLKFAERYVAGNKGAFANADTAYVLAYSVIMLNTDAHNPQVKHRMTLQDFIKNNAGIDDGGNLPEDFLRAIYDEIQHHEIKMKDETPAAPAAPQGGLATAIAAVGRDLQHEAYVRQSEGMASRTEVLFRSMLLAQRRAGSQKRALADQFFSASHMEHVKPMFEVAWMSFLAGISSPLQDSTDPDTIRQVLDGFRDAIKIVCFFGLELERNAFVTTLGKFTFLNNYGEMKSKNVETIKVLLGIAHTEGNELRGSWREVLTCVSQLERFQLISGGVDQRMLPELGRRQTGLANGPRAQSALPNEEVAQAGASTEITVAADRVFSATPSLSGEAITDFVQCLCDLSWEEIQASGMSDNPRLFSLQKLVEISYYNMSRIRMEWSRLWTILGEHFNQVCCHPNPAVSAFGLDSLRQLAMKFLEKDELSHFKFQKDFLKPFEYTMRRNADVGAKEMVLQCLEQMIQSRAEHIRSGWATMFGVFGVAAGAPERVAVYAFDLARRVYAERLEAIIANDSFGDLCVCMAHFGKVGAQKISLPATEQLRGMVPGEDRSDASMVDREAADGAPADDAPAVDGGAERWLPVLFALYDILMTGDDLEVRRVALEALFGLLREHGAQFTPEFWDTVCQDVLFPIFNVLRNRSDVTRFASQEDMSVWLSTTMIQALRHLVELWTHYFDTLKQRLAGLLELLCACICQENDTLARIGTTCLRELVVQNVHRLDEARWQLVTDAFLRLFRATTAAQVFDPTLSSPEPVMGQAERRHAFKQIIVKCVLQLLLIETTNALLQEPAVYAAIPAAQLLRLTQALEDSYRFSRRFNADRALRTALWKVGFMKQLPNLLKQESTSASTLVHVYLQMQSDAGRHDAHAQVSARFLPLAEEIISVYLPLDNETQARNIAAWTPVVAQVVDGLAALYDTQPAEPATREQCTRTFYLLAVELLDKVGAAPALAAPLRRYLTAVGVAHQLVNLAAAAERTRQREELRAATPDGAAYAGASTAHLGAAERSNSDLMRDAVNASVEVLPTRSPLRSPARSPARSAAPDEAT</sequence>
<evidence type="ECO:0000256" key="5">
    <source>
        <dbReference type="ARBA" id="ARBA00060451"/>
    </source>
</evidence>
<dbReference type="SMART" id="SM00222">
    <property type="entry name" value="Sec7"/>
    <property type="match status" value="1"/>
</dbReference>
<dbReference type="Gene3D" id="1.10.220.20">
    <property type="match status" value="1"/>
</dbReference>
<dbReference type="InterPro" id="IPR032691">
    <property type="entry name" value="Mon2/Sec7/BIG1-like_HUS"/>
</dbReference>
<feature type="compositionally biased region" description="Low complexity" evidence="6">
    <location>
        <begin position="303"/>
        <end position="329"/>
    </location>
</feature>
<proteinExistence type="predicted"/>
<comment type="subcellular location">
    <subcellularLocation>
        <location evidence="5">Cytoplasmic vesicle</location>
        <location evidence="5">COPI-coated vesicle membrane</location>
    </subcellularLocation>
</comment>
<dbReference type="Proteomes" id="UP001214603">
    <property type="component" value="Chromosome 5"/>
</dbReference>
<evidence type="ECO:0000256" key="4">
    <source>
        <dbReference type="ARBA" id="ARBA00023136"/>
    </source>
</evidence>
<evidence type="ECO:0000313" key="9">
    <source>
        <dbReference type="Proteomes" id="UP001214603"/>
    </source>
</evidence>
<feature type="compositionally biased region" description="Polar residues" evidence="6">
    <location>
        <begin position="124"/>
        <end position="146"/>
    </location>
</feature>
<dbReference type="GO" id="GO:0032012">
    <property type="term" value="P:regulation of ARF protein signal transduction"/>
    <property type="evidence" value="ECO:0007669"/>
    <property type="project" value="InterPro"/>
</dbReference>
<keyword evidence="1" id="KW-0813">Transport</keyword>
<dbReference type="PANTHER" id="PTHR10663">
    <property type="entry name" value="GUANYL-NUCLEOTIDE EXCHANGE FACTOR"/>
    <property type="match status" value="1"/>
</dbReference>
<dbReference type="Pfam" id="PF20252">
    <property type="entry name" value="BIG2_C"/>
    <property type="match status" value="1"/>
</dbReference>
<feature type="region of interest" description="Disordered" evidence="6">
    <location>
        <begin position="976"/>
        <end position="1009"/>
    </location>
</feature>
<evidence type="ECO:0000259" key="7">
    <source>
        <dbReference type="PROSITE" id="PS50190"/>
    </source>
</evidence>
<dbReference type="GO" id="GO:0005085">
    <property type="term" value="F:guanyl-nucleotide exchange factor activity"/>
    <property type="evidence" value="ECO:0007669"/>
    <property type="project" value="InterPro"/>
</dbReference>
<feature type="region of interest" description="Disordered" evidence="6">
    <location>
        <begin position="2209"/>
        <end position="2233"/>
    </location>
</feature>
<feature type="compositionally biased region" description="Low complexity" evidence="6">
    <location>
        <begin position="450"/>
        <end position="468"/>
    </location>
</feature>
<dbReference type="GO" id="GO:0015031">
    <property type="term" value="P:protein transport"/>
    <property type="evidence" value="ECO:0007669"/>
    <property type="project" value="UniProtKB-KW"/>
</dbReference>
<dbReference type="Pfam" id="PF01369">
    <property type="entry name" value="Sec7"/>
    <property type="match status" value="1"/>
</dbReference>
<keyword evidence="9" id="KW-1185">Reference proteome</keyword>
<feature type="region of interest" description="Disordered" evidence="6">
    <location>
        <begin position="1054"/>
        <end position="1083"/>
    </location>
</feature>
<name>A0AAF0E3D2_9BASI</name>
<feature type="compositionally biased region" description="Low complexity" evidence="6">
    <location>
        <begin position="976"/>
        <end position="985"/>
    </location>
</feature>
<feature type="compositionally biased region" description="Basic and acidic residues" evidence="6">
    <location>
        <begin position="435"/>
        <end position="449"/>
    </location>
</feature>
<feature type="compositionally biased region" description="Low complexity" evidence="6">
    <location>
        <begin position="149"/>
        <end position="166"/>
    </location>
</feature>
<evidence type="ECO:0000256" key="3">
    <source>
        <dbReference type="ARBA" id="ARBA00022927"/>
    </source>
</evidence>
<evidence type="ECO:0000313" key="8">
    <source>
        <dbReference type="EMBL" id="WFD03734.1"/>
    </source>
</evidence>
<feature type="compositionally biased region" description="Basic and acidic residues" evidence="6">
    <location>
        <begin position="1736"/>
        <end position="1750"/>
    </location>
</feature>
<feature type="compositionally biased region" description="Acidic residues" evidence="6">
    <location>
        <begin position="1069"/>
        <end position="1078"/>
    </location>
</feature>
<dbReference type="InterPro" id="IPR035999">
    <property type="entry name" value="Sec7_dom_sf"/>
</dbReference>
<dbReference type="InterPro" id="IPR015403">
    <property type="entry name" value="Mon2/Sec7/BIG1-like_HDS"/>
</dbReference>
<dbReference type="InterPro" id="IPR032629">
    <property type="entry name" value="DCB_dom"/>
</dbReference>
<dbReference type="Pfam" id="PF09324">
    <property type="entry name" value="Sec7-like_HDS"/>
    <property type="match status" value="1"/>
</dbReference>
<dbReference type="Gene3D" id="1.10.1000.11">
    <property type="entry name" value="Arf Nucleotide-binding Site Opener,domain 2"/>
    <property type="match status" value="1"/>
</dbReference>
<dbReference type="Pfam" id="PF16213">
    <property type="entry name" value="DCB"/>
    <property type="match status" value="1"/>
</dbReference>
<feature type="compositionally biased region" description="Polar residues" evidence="6">
    <location>
        <begin position="1"/>
        <end position="19"/>
    </location>
</feature>
<dbReference type="Pfam" id="PF12783">
    <property type="entry name" value="Sec7-like_HUS"/>
    <property type="match status" value="1"/>
</dbReference>
<feature type="domain" description="SEC7" evidence="7">
    <location>
        <begin position="1082"/>
        <end position="1270"/>
    </location>
</feature>
<dbReference type="GO" id="GO:0030663">
    <property type="term" value="C:COPI-coated vesicle membrane"/>
    <property type="evidence" value="ECO:0007669"/>
    <property type="project" value="UniProtKB-SubCell"/>
</dbReference>
<feature type="region of interest" description="Disordered" evidence="6">
    <location>
        <begin position="1"/>
        <end position="546"/>
    </location>
</feature>
<dbReference type="InterPro" id="IPR046455">
    <property type="entry name" value="Sec7/BIG1-like_C"/>
</dbReference>
<keyword evidence="3" id="KW-0653">Protein transport</keyword>
<dbReference type="CDD" id="cd00171">
    <property type="entry name" value="Sec7"/>
    <property type="match status" value="1"/>
</dbReference>
<dbReference type="FunFam" id="1.10.1000.11:FF:000003">
    <property type="entry name" value="Brefeldin A-inhibited guanine nucleotide-exchange protein 1"/>
    <property type="match status" value="1"/>
</dbReference>
<dbReference type="InterPro" id="IPR023394">
    <property type="entry name" value="Sec7_C_sf"/>
</dbReference>
<dbReference type="SUPFAM" id="SSF48425">
    <property type="entry name" value="Sec7 domain"/>
    <property type="match status" value="1"/>
</dbReference>
<dbReference type="InterPro" id="IPR000904">
    <property type="entry name" value="Sec7_dom"/>
</dbReference>
<evidence type="ECO:0000256" key="2">
    <source>
        <dbReference type="ARBA" id="ARBA00022490"/>
    </source>
</evidence>
<organism evidence="8 9">
    <name type="scientific">Malassezia obtusa</name>
    <dbReference type="NCBI Taxonomy" id="76774"/>
    <lineage>
        <taxon>Eukaryota</taxon>
        <taxon>Fungi</taxon>
        <taxon>Dikarya</taxon>
        <taxon>Basidiomycota</taxon>
        <taxon>Ustilaginomycotina</taxon>
        <taxon>Malasseziomycetes</taxon>
        <taxon>Malasseziales</taxon>
        <taxon>Malasseziaceae</taxon>
        <taxon>Malassezia</taxon>
    </lineage>
</organism>
<dbReference type="PROSITE" id="PS50190">
    <property type="entry name" value="SEC7"/>
    <property type="match status" value="1"/>
</dbReference>
<protein>
    <submittedName>
        <fullName evidence="8">Guanine nucleotide exchange protein for ADP-robosylation factor</fullName>
    </submittedName>
</protein>
<feature type="compositionally biased region" description="Basic and acidic residues" evidence="6">
    <location>
        <begin position="100"/>
        <end position="123"/>
    </location>
</feature>
<keyword evidence="2" id="KW-0963">Cytoplasm</keyword>
<dbReference type="PANTHER" id="PTHR10663:SF375">
    <property type="entry name" value="LD29171P"/>
    <property type="match status" value="1"/>
</dbReference>
<dbReference type="FunFam" id="1.10.220.20:FF:000002">
    <property type="entry name" value="Brefeldin A-inhibited guanine nucleotide-exchange protein 1"/>
    <property type="match status" value="1"/>
</dbReference>
<evidence type="ECO:0000256" key="6">
    <source>
        <dbReference type="SAM" id="MobiDB-lite"/>
    </source>
</evidence>
<dbReference type="EMBL" id="CP119938">
    <property type="protein sequence ID" value="WFD03734.1"/>
    <property type="molecule type" value="Genomic_DNA"/>
</dbReference>
<feature type="compositionally biased region" description="Low complexity" evidence="6">
    <location>
        <begin position="2213"/>
        <end position="2233"/>
    </location>
</feature>
<feature type="compositionally biased region" description="Basic and acidic residues" evidence="6">
    <location>
        <begin position="502"/>
        <end position="523"/>
    </location>
</feature>
<feature type="compositionally biased region" description="Polar residues" evidence="6">
    <location>
        <begin position="84"/>
        <end position="97"/>
    </location>
</feature>
<keyword evidence="4" id="KW-0472">Membrane</keyword>
<feature type="compositionally biased region" description="Low complexity" evidence="6">
    <location>
        <begin position="402"/>
        <end position="423"/>
    </location>
</feature>
<gene>
    <name evidence="8" type="primary">SEC7</name>
    <name evidence="8" type="ORF">MOBT1_002428</name>
</gene>
<reference evidence="8" key="1">
    <citation type="submission" date="2023-03" db="EMBL/GenBank/DDBJ databases">
        <title>Mating type loci evolution in Malassezia.</title>
        <authorList>
            <person name="Coelho M.A."/>
        </authorList>
    </citation>
    <scope>NUCLEOTIDE SEQUENCE</scope>
    <source>
        <strain evidence="8">CBS 7876</strain>
    </source>
</reference>
<accession>A0AAF0E3D2</accession>
<dbReference type="SUPFAM" id="SSF48371">
    <property type="entry name" value="ARM repeat"/>
    <property type="match status" value="1"/>
</dbReference>
<dbReference type="InterPro" id="IPR016024">
    <property type="entry name" value="ARM-type_fold"/>
</dbReference>